<dbReference type="Proteomes" id="UP000266673">
    <property type="component" value="Unassembled WGS sequence"/>
</dbReference>
<accession>A0A397W4H6</accession>
<keyword evidence="2" id="KW-1185">Reference proteome</keyword>
<organism evidence="1 2">
    <name type="scientific">Gigaspora rosea</name>
    <dbReference type="NCBI Taxonomy" id="44941"/>
    <lineage>
        <taxon>Eukaryota</taxon>
        <taxon>Fungi</taxon>
        <taxon>Fungi incertae sedis</taxon>
        <taxon>Mucoromycota</taxon>
        <taxon>Glomeromycotina</taxon>
        <taxon>Glomeromycetes</taxon>
        <taxon>Diversisporales</taxon>
        <taxon>Gigasporaceae</taxon>
        <taxon>Gigaspora</taxon>
    </lineage>
</organism>
<dbReference type="AlphaFoldDB" id="A0A397W4H6"/>
<dbReference type="EMBL" id="QKWP01000065">
    <property type="protein sequence ID" value="RIB28457.1"/>
    <property type="molecule type" value="Genomic_DNA"/>
</dbReference>
<dbReference type="STRING" id="44941.A0A397W4H6"/>
<evidence type="ECO:0000313" key="2">
    <source>
        <dbReference type="Proteomes" id="UP000266673"/>
    </source>
</evidence>
<sequence>MNSNMSCVEKIYNTLYCDDTKIILKNLFRQFYNEYDGFVIQIGSSREMNNPKDMLYGDKTFLLFTWWCLNLLKQKIHFSDPRETKFEKSLLSFYSKQKYTYNYFIELPDYIEYQDDIDTTSEFGSFLLLNGSKRSTDVIENVDHIIKELQNNVNDQKIIKNFFGQNHKRANRSNDLGMLINTMRLFYMKKLDEQIYDTEQYVLNILSNDFIEYHYPTDFILFLLARAIVNSSQAKNLFSKIVIERCLKRYDKTEFVTDIAYRIVACRLLDIPKEHPFIITQKSILKNRQGLDGFWELEGMYSAPHSEKNLYVGSKVWSTVICLVAWHI</sequence>
<proteinExistence type="predicted"/>
<gene>
    <name evidence="1" type="ORF">C2G38_2059285</name>
</gene>
<comment type="caution">
    <text evidence="1">The sequence shown here is derived from an EMBL/GenBank/DDBJ whole genome shotgun (WGS) entry which is preliminary data.</text>
</comment>
<evidence type="ECO:0000313" key="1">
    <source>
        <dbReference type="EMBL" id="RIB28457.1"/>
    </source>
</evidence>
<reference evidence="1 2" key="1">
    <citation type="submission" date="2018-06" db="EMBL/GenBank/DDBJ databases">
        <title>Comparative genomics reveals the genomic features of Rhizophagus irregularis, R. cerebriforme, R. diaphanum and Gigaspora rosea, and their symbiotic lifestyle signature.</title>
        <authorList>
            <person name="Morin E."/>
            <person name="San Clemente H."/>
            <person name="Chen E.C.H."/>
            <person name="De La Providencia I."/>
            <person name="Hainaut M."/>
            <person name="Kuo A."/>
            <person name="Kohler A."/>
            <person name="Murat C."/>
            <person name="Tang N."/>
            <person name="Roy S."/>
            <person name="Loubradou J."/>
            <person name="Henrissat B."/>
            <person name="Grigoriev I.V."/>
            <person name="Corradi N."/>
            <person name="Roux C."/>
            <person name="Martin F.M."/>
        </authorList>
    </citation>
    <scope>NUCLEOTIDE SEQUENCE [LARGE SCALE GENOMIC DNA]</scope>
    <source>
        <strain evidence="1 2">DAOM 194757</strain>
    </source>
</reference>
<protein>
    <submittedName>
        <fullName evidence="1">Uncharacterized protein</fullName>
    </submittedName>
</protein>
<name>A0A397W4H6_9GLOM</name>